<dbReference type="AlphaFoldDB" id="A0ABD2CZA4"/>
<feature type="non-terminal residue" evidence="1">
    <location>
        <position position="235"/>
    </location>
</feature>
<sequence length="235" mass="27307">MLDVGEENCALLVIRHLMCQMVKTAEEADAACEFITNLANNLKPKLVREEANYLRSDITHWIVNAEEWFKKQLEILTKEETSLAIIHRKKKKKHLCLTTKIGKTNMALFYEAGNSGKRKWERFTFFKGSKPALAGANIRLNSERFIKRSSEVSHGARIKVSSAFENLFPQFYEYLFTSSNITISYEAYSCTITNKSFLSLSLSTLDKHPDRCELKEDQNNCQFHWKIPRFMRLFC</sequence>
<protein>
    <submittedName>
        <fullName evidence="1">Uncharacterized protein</fullName>
    </submittedName>
</protein>
<comment type="caution">
    <text evidence="1">The sequence shown here is derived from an EMBL/GenBank/DDBJ whole genome shotgun (WGS) entry which is preliminary data.</text>
</comment>
<accession>A0ABD2CZA4</accession>
<keyword evidence="2" id="KW-1185">Reference proteome</keyword>
<name>A0ABD2CZA4_VESMC</name>
<dbReference type="EMBL" id="JAYRBN010000014">
    <property type="protein sequence ID" value="KAL2750361.1"/>
    <property type="molecule type" value="Genomic_DNA"/>
</dbReference>
<reference evidence="1 2" key="1">
    <citation type="journal article" date="2024" name="Ann. Entomol. Soc. Am.">
        <title>Genomic analyses of the southern and eastern yellowjacket wasps (Hymenoptera: Vespidae) reveal evolutionary signatures of social life.</title>
        <authorList>
            <person name="Catto M.A."/>
            <person name="Caine P.B."/>
            <person name="Orr S.E."/>
            <person name="Hunt B.G."/>
            <person name="Goodisman M.A.D."/>
        </authorList>
    </citation>
    <scope>NUCLEOTIDE SEQUENCE [LARGE SCALE GENOMIC DNA]</scope>
    <source>
        <strain evidence="1">232</strain>
        <tissue evidence="1">Head and thorax</tissue>
    </source>
</reference>
<dbReference type="Proteomes" id="UP001607303">
    <property type="component" value="Unassembled WGS sequence"/>
</dbReference>
<proteinExistence type="predicted"/>
<evidence type="ECO:0000313" key="2">
    <source>
        <dbReference type="Proteomes" id="UP001607303"/>
    </source>
</evidence>
<organism evidence="1 2">
    <name type="scientific">Vespula maculifrons</name>
    <name type="common">Eastern yellow jacket</name>
    <name type="synonym">Wasp</name>
    <dbReference type="NCBI Taxonomy" id="7453"/>
    <lineage>
        <taxon>Eukaryota</taxon>
        <taxon>Metazoa</taxon>
        <taxon>Ecdysozoa</taxon>
        <taxon>Arthropoda</taxon>
        <taxon>Hexapoda</taxon>
        <taxon>Insecta</taxon>
        <taxon>Pterygota</taxon>
        <taxon>Neoptera</taxon>
        <taxon>Endopterygota</taxon>
        <taxon>Hymenoptera</taxon>
        <taxon>Apocrita</taxon>
        <taxon>Aculeata</taxon>
        <taxon>Vespoidea</taxon>
        <taxon>Vespidae</taxon>
        <taxon>Vespinae</taxon>
        <taxon>Vespula</taxon>
    </lineage>
</organism>
<evidence type="ECO:0000313" key="1">
    <source>
        <dbReference type="EMBL" id="KAL2750361.1"/>
    </source>
</evidence>
<gene>
    <name evidence="1" type="ORF">V1477_001420</name>
</gene>